<proteinExistence type="predicted"/>
<gene>
    <name evidence="1" type="ORF">CSP5_0057</name>
</gene>
<evidence type="ECO:0000313" key="2">
    <source>
        <dbReference type="Proteomes" id="UP000195607"/>
    </source>
</evidence>
<name>A0A1N5S348_9ARCH</name>
<evidence type="ECO:0000313" key="1">
    <source>
        <dbReference type="EMBL" id="SIM30380.1"/>
    </source>
</evidence>
<dbReference type="EMBL" id="LT671858">
    <property type="protein sequence ID" value="SIM30380.1"/>
    <property type="molecule type" value="Genomic_DNA"/>
</dbReference>
<organism evidence="1 2">
    <name type="scientific">Cuniculiplasma divulgatum</name>
    <dbReference type="NCBI Taxonomy" id="1673428"/>
    <lineage>
        <taxon>Archaea</taxon>
        <taxon>Methanobacteriati</taxon>
        <taxon>Thermoplasmatota</taxon>
        <taxon>Thermoplasmata</taxon>
        <taxon>Thermoplasmatales</taxon>
        <taxon>Cuniculiplasmataceae</taxon>
        <taxon>Cuniculiplasma</taxon>
    </lineage>
</organism>
<sequence>MKRIAKTITNAIPALTRLLKMTNRMKNTISAPPIEASIGEIGTATWVARNI</sequence>
<reference evidence="1 2" key="1">
    <citation type="submission" date="2016-04" db="EMBL/GenBank/DDBJ databases">
        <authorList>
            <person name="Evans L.H."/>
            <person name="Alamgir A."/>
            <person name="Owens N."/>
            <person name="Weber N.D."/>
            <person name="Virtaneva K."/>
            <person name="Barbian K."/>
            <person name="Babar A."/>
            <person name="Rosenke K."/>
        </authorList>
    </citation>
    <scope>NUCLEOTIDE SEQUENCE [LARGE SCALE GENOMIC DNA]</scope>
    <source>
        <strain evidence="2">S5(T) (JCM 30642 \VKM B-2941)</strain>
    </source>
</reference>
<accession>A0A1N5S348</accession>
<dbReference type="AlphaFoldDB" id="A0A1N5S348"/>
<protein>
    <submittedName>
        <fullName evidence="1">Uncharacterized protein</fullName>
    </submittedName>
</protein>
<dbReference type="Proteomes" id="UP000195607">
    <property type="component" value="Chromosome I"/>
</dbReference>